<gene>
    <name evidence="2" type="ORF">DFR52_102504</name>
</gene>
<dbReference type="EMBL" id="QGTR01000002">
    <property type="protein sequence ID" value="PWW01840.1"/>
    <property type="molecule type" value="Genomic_DNA"/>
</dbReference>
<keyword evidence="3" id="KW-1185">Reference proteome</keyword>
<protein>
    <recommendedName>
        <fullName evidence="1">(S)-ureidoglycine aminohydrolase cupin domain-containing protein</fullName>
    </recommendedName>
</protein>
<dbReference type="RefSeq" id="WP_110031596.1">
    <property type="nucleotide sequence ID" value="NZ_QGTR01000002.1"/>
</dbReference>
<dbReference type="AlphaFoldDB" id="A0A317PQH9"/>
<dbReference type="InterPro" id="IPR014710">
    <property type="entry name" value="RmlC-like_jellyroll"/>
</dbReference>
<organism evidence="2 3">
    <name type="scientific">Hoeflea marina</name>
    <dbReference type="NCBI Taxonomy" id="274592"/>
    <lineage>
        <taxon>Bacteria</taxon>
        <taxon>Pseudomonadati</taxon>
        <taxon>Pseudomonadota</taxon>
        <taxon>Alphaproteobacteria</taxon>
        <taxon>Hyphomicrobiales</taxon>
        <taxon>Rhizobiaceae</taxon>
        <taxon>Hoeflea</taxon>
    </lineage>
</organism>
<name>A0A317PQH9_9HYPH</name>
<dbReference type="PANTHER" id="PTHR40943:SF1">
    <property type="entry name" value="CYTOPLASMIC PROTEIN"/>
    <property type="match status" value="1"/>
</dbReference>
<accession>A0A317PQH9</accession>
<evidence type="ECO:0000313" key="2">
    <source>
        <dbReference type="EMBL" id="PWW01840.1"/>
    </source>
</evidence>
<evidence type="ECO:0000313" key="3">
    <source>
        <dbReference type="Proteomes" id="UP000246352"/>
    </source>
</evidence>
<dbReference type="Gene3D" id="2.60.120.10">
    <property type="entry name" value="Jelly Rolls"/>
    <property type="match status" value="1"/>
</dbReference>
<dbReference type="Proteomes" id="UP000246352">
    <property type="component" value="Unassembled WGS sequence"/>
</dbReference>
<evidence type="ECO:0000259" key="1">
    <source>
        <dbReference type="Pfam" id="PF05899"/>
    </source>
</evidence>
<sequence>MATNFRHNVIHAELTGDGMAIQNFIPTIMAMAAVFAVPRVGRDFIAGHPGDIELAERPIDPDWIVSGEPRARAARHSVSTDGRAATQVWDCTAGSFHWTFYEEETVYILEGSVRVTTEDGNVRLLGVGDMAYFAPRSRALWEIDDYVKKIAFCRTTGNPTVTLLRGMLGRMRRAIRN</sequence>
<feature type="domain" description="(S)-ureidoglycine aminohydrolase cupin" evidence="1">
    <location>
        <begin position="79"/>
        <end position="150"/>
    </location>
</feature>
<dbReference type="PANTHER" id="PTHR40943">
    <property type="entry name" value="CYTOPLASMIC PROTEIN-RELATED"/>
    <property type="match status" value="1"/>
</dbReference>
<dbReference type="InterPro" id="IPR008579">
    <property type="entry name" value="UGlyAH_Cupin_dom"/>
</dbReference>
<dbReference type="SUPFAM" id="SSF51182">
    <property type="entry name" value="RmlC-like cupins"/>
    <property type="match status" value="1"/>
</dbReference>
<dbReference type="OrthoDB" id="6877662at2"/>
<dbReference type="Pfam" id="PF05899">
    <property type="entry name" value="Cupin_3"/>
    <property type="match status" value="1"/>
</dbReference>
<reference evidence="2 3" key="1">
    <citation type="submission" date="2018-05" db="EMBL/GenBank/DDBJ databases">
        <title>Genomic Encyclopedia of Type Strains, Phase IV (KMG-IV): sequencing the most valuable type-strain genomes for metagenomic binning, comparative biology and taxonomic classification.</title>
        <authorList>
            <person name="Goeker M."/>
        </authorList>
    </citation>
    <scope>NUCLEOTIDE SEQUENCE [LARGE SCALE GENOMIC DNA]</scope>
    <source>
        <strain evidence="2 3">DSM 16791</strain>
    </source>
</reference>
<proteinExistence type="predicted"/>
<dbReference type="CDD" id="cd02227">
    <property type="entry name" value="cupin_TM1112-like"/>
    <property type="match status" value="1"/>
</dbReference>
<dbReference type="InterPro" id="IPR011051">
    <property type="entry name" value="RmlC_Cupin_sf"/>
</dbReference>
<comment type="caution">
    <text evidence="2">The sequence shown here is derived from an EMBL/GenBank/DDBJ whole genome shotgun (WGS) entry which is preliminary data.</text>
</comment>